<proteinExistence type="predicted"/>
<comment type="caution">
    <text evidence="1">The sequence shown here is derived from an EMBL/GenBank/DDBJ whole genome shotgun (WGS) entry which is preliminary data.</text>
</comment>
<dbReference type="Proteomes" id="UP001274896">
    <property type="component" value="Unassembled WGS sequence"/>
</dbReference>
<gene>
    <name evidence="1" type="ORF">QTP70_032669</name>
</gene>
<protein>
    <submittedName>
        <fullName evidence="1">Uncharacterized protein</fullName>
    </submittedName>
</protein>
<reference evidence="1" key="1">
    <citation type="submission" date="2023-06" db="EMBL/GenBank/DDBJ databases">
        <title>Male Hemibagrus guttatus genome.</title>
        <authorList>
            <person name="Bian C."/>
        </authorList>
    </citation>
    <scope>NUCLEOTIDE SEQUENCE</scope>
    <source>
        <strain evidence="1">Male_cb2023</strain>
        <tissue evidence="1">Muscle</tissue>
    </source>
</reference>
<accession>A0AAE0RIQ0</accession>
<dbReference type="EMBL" id="JAUCMX010000002">
    <property type="protein sequence ID" value="KAK3554679.1"/>
    <property type="molecule type" value="Genomic_DNA"/>
</dbReference>
<organism evidence="1 2">
    <name type="scientific">Hemibagrus guttatus</name>
    <dbReference type="NCBI Taxonomy" id="175788"/>
    <lineage>
        <taxon>Eukaryota</taxon>
        <taxon>Metazoa</taxon>
        <taxon>Chordata</taxon>
        <taxon>Craniata</taxon>
        <taxon>Vertebrata</taxon>
        <taxon>Euteleostomi</taxon>
        <taxon>Actinopterygii</taxon>
        <taxon>Neopterygii</taxon>
        <taxon>Teleostei</taxon>
        <taxon>Ostariophysi</taxon>
        <taxon>Siluriformes</taxon>
        <taxon>Bagridae</taxon>
        <taxon>Hemibagrus</taxon>
    </lineage>
</organism>
<evidence type="ECO:0000313" key="2">
    <source>
        <dbReference type="Proteomes" id="UP001274896"/>
    </source>
</evidence>
<name>A0AAE0RIQ0_9TELE</name>
<sequence>MDDTNRKTSQIIAEFNRIAGKNLKQEFFSALDKHTSCFPEVFKSKKGTAGKELSDYLMQMKSANVIFVTARQTAVLRGLAILLGEDTTDLFKTSL</sequence>
<keyword evidence="2" id="KW-1185">Reference proteome</keyword>
<dbReference type="AlphaFoldDB" id="A0AAE0RIQ0"/>
<feature type="non-terminal residue" evidence="1">
    <location>
        <position position="95"/>
    </location>
</feature>
<evidence type="ECO:0000313" key="1">
    <source>
        <dbReference type="EMBL" id="KAK3554679.1"/>
    </source>
</evidence>